<dbReference type="OrthoDB" id="5503501at2"/>
<evidence type="ECO:0000313" key="3">
    <source>
        <dbReference type="Proteomes" id="UP000005801"/>
    </source>
</evidence>
<comment type="caution">
    <text evidence="2">The sequence shown here is derived from an EMBL/GenBank/DDBJ whole genome shotgun (WGS) entry which is preliminary data.</text>
</comment>
<evidence type="ECO:0000313" key="2">
    <source>
        <dbReference type="EMBL" id="EDM74401.1"/>
    </source>
</evidence>
<name>A6GI99_9BACT</name>
<sequence length="209" mass="22503">MPKVTIKAGDCLTSIAHASGHDPNTIWDHPDNEGLKELRERPSALLPGDVLEVPAIEEKEESVSTGSVGRFKLSVGPVRVRVTLTRQGEPRADEAFELLIEGHDPIAGTTDGDGKIDEVVPPDTKVAILSLNDGKEQIKLKLGHLDPHDTPSGVQHRLRALGYYFGALDADHGDRTAAALRRFQTKQGLEVTGEADDATMSALRDAYGS</sequence>
<dbReference type="AlphaFoldDB" id="A6GI99"/>
<dbReference type="STRING" id="391625.PPSIR1_17095"/>
<dbReference type="InterPro" id="IPR036365">
    <property type="entry name" value="PGBD-like_sf"/>
</dbReference>
<accession>A6GI99</accession>
<dbReference type="InterPro" id="IPR002477">
    <property type="entry name" value="Peptidoglycan-bd-like"/>
</dbReference>
<gene>
    <name evidence="2" type="ORF">PPSIR1_17095</name>
</gene>
<reference evidence="2 3" key="1">
    <citation type="submission" date="2007-06" db="EMBL/GenBank/DDBJ databases">
        <authorList>
            <person name="Shimkets L."/>
            <person name="Ferriera S."/>
            <person name="Johnson J."/>
            <person name="Kravitz S."/>
            <person name="Beeson K."/>
            <person name="Sutton G."/>
            <person name="Rogers Y.-H."/>
            <person name="Friedman R."/>
            <person name="Frazier M."/>
            <person name="Venter J.C."/>
        </authorList>
    </citation>
    <scope>NUCLEOTIDE SEQUENCE [LARGE SCALE GENOMIC DNA]</scope>
    <source>
        <strain evidence="2 3">SIR-1</strain>
    </source>
</reference>
<dbReference type="EMBL" id="ABCS01000132">
    <property type="protein sequence ID" value="EDM74401.1"/>
    <property type="molecule type" value="Genomic_DNA"/>
</dbReference>
<dbReference type="Pfam" id="PF01471">
    <property type="entry name" value="PG_binding_1"/>
    <property type="match status" value="1"/>
</dbReference>
<dbReference type="eggNOG" id="COG3409">
    <property type="taxonomic scope" value="Bacteria"/>
</dbReference>
<feature type="domain" description="Peptidoglycan binding-like" evidence="1">
    <location>
        <begin position="154"/>
        <end position="203"/>
    </location>
</feature>
<evidence type="ECO:0000259" key="1">
    <source>
        <dbReference type="Pfam" id="PF01471"/>
    </source>
</evidence>
<dbReference type="InterPro" id="IPR036366">
    <property type="entry name" value="PGBDSf"/>
</dbReference>
<dbReference type="Gene3D" id="1.10.101.10">
    <property type="entry name" value="PGBD-like superfamily/PGBD"/>
    <property type="match status" value="1"/>
</dbReference>
<dbReference type="Gene3D" id="3.10.350.10">
    <property type="entry name" value="LysM domain"/>
    <property type="match status" value="1"/>
</dbReference>
<organism evidence="2 3">
    <name type="scientific">Plesiocystis pacifica SIR-1</name>
    <dbReference type="NCBI Taxonomy" id="391625"/>
    <lineage>
        <taxon>Bacteria</taxon>
        <taxon>Pseudomonadati</taxon>
        <taxon>Myxococcota</taxon>
        <taxon>Polyangia</taxon>
        <taxon>Nannocystales</taxon>
        <taxon>Nannocystaceae</taxon>
        <taxon>Plesiocystis</taxon>
    </lineage>
</organism>
<proteinExistence type="predicted"/>
<dbReference type="SUPFAM" id="SSF47090">
    <property type="entry name" value="PGBD-like"/>
    <property type="match status" value="1"/>
</dbReference>
<dbReference type="RefSeq" id="WP_006976435.1">
    <property type="nucleotide sequence ID" value="NZ_ABCS01000132.1"/>
</dbReference>
<keyword evidence="3" id="KW-1185">Reference proteome</keyword>
<dbReference type="Proteomes" id="UP000005801">
    <property type="component" value="Unassembled WGS sequence"/>
</dbReference>
<dbReference type="InterPro" id="IPR036779">
    <property type="entry name" value="LysM_dom_sf"/>
</dbReference>
<protein>
    <recommendedName>
        <fullName evidence="1">Peptidoglycan binding-like domain-containing protein</fullName>
    </recommendedName>
</protein>